<evidence type="ECO:0000256" key="7">
    <source>
        <dbReference type="ARBA" id="ARBA00022946"/>
    </source>
</evidence>
<dbReference type="AlphaFoldDB" id="A0A7C3EVF1"/>
<accession>A0A7C3EVF1</accession>
<keyword evidence="8 10" id="KW-1133">Transmembrane helix</keyword>
<feature type="transmembrane region" description="Helical" evidence="10">
    <location>
        <begin position="177"/>
        <end position="203"/>
    </location>
</feature>
<evidence type="ECO:0000259" key="11">
    <source>
        <dbReference type="Pfam" id="PF02163"/>
    </source>
</evidence>
<comment type="subcellular location">
    <subcellularLocation>
        <location evidence="2">Membrane</location>
        <topology evidence="2">Multi-pass membrane protein</topology>
    </subcellularLocation>
</comment>
<evidence type="ECO:0000256" key="1">
    <source>
        <dbReference type="ARBA" id="ARBA00001947"/>
    </source>
</evidence>
<feature type="transmembrane region" description="Helical" evidence="10">
    <location>
        <begin position="283"/>
        <end position="311"/>
    </location>
</feature>
<dbReference type="PANTHER" id="PTHR31412:SF0">
    <property type="entry name" value="ZINC METALLOPROTEASE EGY1, CHLOROPLASTIC-RELATED"/>
    <property type="match status" value="1"/>
</dbReference>
<evidence type="ECO:0000313" key="12">
    <source>
        <dbReference type="EMBL" id="HEA87357.1"/>
    </source>
</evidence>
<feature type="transmembrane region" description="Helical" evidence="10">
    <location>
        <begin position="241"/>
        <end position="262"/>
    </location>
</feature>
<keyword evidence="4 13" id="KW-0645">Protease</keyword>
<evidence type="ECO:0000313" key="13">
    <source>
        <dbReference type="EMBL" id="HFJ54312.1"/>
    </source>
</evidence>
<sequence>MDMDQNVNEGPVDFYALSRFMAIESIQGNRIRGRIFEPVNENIENLKQVFARNGAVAFFEKEGDGHVVSYGYLPKNRPVRLWVNILLLVLTIFTTLIVGALHAGKNPFAGPQNLLSGIPFSLGIILILGSHELAHYLTARAYGVDATPPYFLPVPHPMTGTMGAFIRIRSPVPSRSALVRVGVAGPLTGFLVAIPVSVVGLALSRVQPVPENAPLLRLGSPLIFELISRLFHRLPGPGFDVVLHPLAFAGWLGMFVTALNLLPVGQLDGGHIAYAILGRRYRLFSLIIVGALLLLGIFWLGWPFWAFLATILGLKHPPPLDNITPLNRTDIILALVALTVFALTFTPAPFPGAGF</sequence>
<keyword evidence="6" id="KW-0378">Hydrolase</keyword>
<organism evidence="13">
    <name type="scientific">candidate division WOR-3 bacterium</name>
    <dbReference type="NCBI Taxonomy" id="2052148"/>
    <lineage>
        <taxon>Bacteria</taxon>
        <taxon>Bacteria division WOR-3</taxon>
    </lineage>
</organism>
<evidence type="ECO:0000256" key="10">
    <source>
        <dbReference type="SAM" id="Phobius"/>
    </source>
</evidence>
<dbReference type="Pfam" id="PF02163">
    <property type="entry name" value="Peptidase_M50"/>
    <property type="match status" value="1"/>
</dbReference>
<dbReference type="EMBL" id="DSLG01000005">
    <property type="protein sequence ID" value="HEA87357.1"/>
    <property type="molecule type" value="Genomic_DNA"/>
</dbReference>
<dbReference type="CDD" id="cd06160">
    <property type="entry name" value="S2P-M50_like_2"/>
    <property type="match status" value="1"/>
</dbReference>
<evidence type="ECO:0000256" key="5">
    <source>
        <dbReference type="ARBA" id="ARBA00022692"/>
    </source>
</evidence>
<evidence type="ECO:0000256" key="8">
    <source>
        <dbReference type="ARBA" id="ARBA00022989"/>
    </source>
</evidence>
<dbReference type="GO" id="GO:0006508">
    <property type="term" value="P:proteolysis"/>
    <property type="evidence" value="ECO:0007669"/>
    <property type="project" value="UniProtKB-KW"/>
</dbReference>
<evidence type="ECO:0000256" key="9">
    <source>
        <dbReference type="ARBA" id="ARBA00023136"/>
    </source>
</evidence>
<evidence type="ECO:0000256" key="6">
    <source>
        <dbReference type="ARBA" id="ARBA00022801"/>
    </source>
</evidence>
<keyword evidence="5 10" id="KW-0812">Transmembrane</keyword>
<dbReference type="InterPro" id="IPR044838">
    <property type="entry name" value="EGY1-like"/>
</dbReference>
<evidence type="ECO:0000256" key="4">
    <source>
        <dbReference type="ARBA" id="ARBA00022670"/>
    </source>
</evidence>
<comment type="similarity">
    <text evidence="3">Belongs to the peptidase M50B family.</text>
</comment>
<dbReference type="GO" id="GO:0016020">
    <property type="term" value="C:membrane"/>
    <property type="evidence" value="ECO:0007669"/>
    <property type="project" value="UniProtKB-SubCell"/>
</dbReference>
<comment type="cofactor">
    <cofactor evidence="1">
        <name>Zn(2+)</name>
        <dbReference type="ChEBI" id="CHEBI:29105"/>
    </cofactor>
</comment>
<keyword evidence="7" id="KW-0809">Transit peptide</keyword>
<feature type="transmembrane region" description="Helical" evidence="10">
    <location>
        <begin position="114"/>
        <end position="134"/>
    </location>
</feature>
<dbReference type="PANTHER" id="PTHR31412">
    <property type="entry name" value="ZINC METALLOPROTEASE EGY1"/>
    <property type="match status" value="1"/>
</dbReference>
<protein>
    <submittedName>
        <fullName evidence="13">Site-2 protease family protein</fullName>
    </submittedName>
</protein>
<gene>
    <name evidence="12" type="ORF">ENP94_05010</name>
    <name evidence="13" type="ORF">ENS16_06445</name>
</gene>
<name>A0A7C3EVF1_UNCW3</name>
<reference evidence="13" key="1">
    <citation type="journal article" date="2020" name="mSystems">
        <title>Genome- and Community-Level Interaction Insights into Carbon Utilization and Element Cycling Functions of Hydrothermarchaeota in Hydrothermal Sediment.</title>
        <authorList>
            <person name="Zhou Z."/>
            <person name="Liu Y."/>
            <person name="Xu W."/>
            <person name="Pan J."/>
            <person name="Luo Z.H."/>
            <person name="Li M."/>
        </authorList>
    </citation>
    <scope>NUCLEOTIDE SEQUENCE [LARGE SCALE GENOMIC DNA]</scope>
    <source>
        <strain evidence="12">SpSt-265</strain>
        <strain evidence="13">SpSt-465</strain>
    </source>
</reference>
<feature type="transmembrane region" description="Helical" evidence="10">
    <location>
        <begin position="331"/>
        <end position="350"/>
    </location>
</feature>
<comment type="caution">
    <text evidence="13">The sequence shown here is derived from an EMBL/GenBank/DDBJ whole genome shotgun (WGS) entry which is preliminary data.</text>
</comment>
<proteinExistence type="inferred from homology"/>
<keyword evidence="9 10" id="KW-0472">Membrane</keyword>
<dbReference type="GO" id="GO:0008233">
    <property type="term" value="F:peptidase activity"/>
    <property type="evidence" value="ECO:0007669"/>
    <property type="project" value="UniProtKB-KW"/>
</dbReference>
<feature type="transmembrane region" description="Helical" evidence="10">
    <location>
        <begin position="81"/>
        <end position="102"/>
    </location>
</feature>
<evidence type="ECO:0000256" key="2">
    <source>
        <dbReference type="ARBA" id="ARBA00004141"/>
    </source>
</evidence>
<dbReference type="EMBL" id="DSTU01000008">
    <property type="protein sequence ID" value="HFJ54312.1"/>
    <property type="molecule type" value="Genomic_DNA"/>
</dbReference>
<dbReference type="InterPro" id="IPR008915">
    <property type="entry name" value="Peptidase_M50"/>
</dbReference>
<feature type="domain" description="Peptidase M50" evidence="11">
    <location>
        <begin position="120"/>
        <end position="282"/>
    </location>
</feature>
<evidence type="ECO:0000256" key="3">
    <source>
        <dbReference type="ARBA" id="ARBA00007931"/>
    </source>
</evidence>